<dbReference type="Gene3D" id="3.40.50.1820">
    <property type="entry name" value="alpha/beta hydrolase"/>
    <property type="match status" value="1"/>
</dbReference>
<keyword evidence="3" id="KW-0732">Signal</keyword>
<dbReference type="KEGG" id="mor:MOC_1055"/>
<accession>A0A089NQK2</accession>
<feature type="chain" id="PRO_5001847951" evidence="3">
    <location>
        <begin position="18"/>
        <end position="371"/>
    </location>
</feature>
<name>A0A089NQK2_9HYPH</name>
<dbReference type="PANTHER" id="PTHR48081:SF30">
    <property type="entry name" value="ACETYL-HYDROLASE LIPR-RELATED"/>
    <property type="match status" value="1"/>
</dbReference>
<dbReference type="RefSeq" id="WP_043388744.1">
    <property type="nucleotide sequence ID" value="NZ_CP003811.1"/>
</dbReference>
<dbReference type="PANTHER" id="PTHR48081">
    <property type="entry name" value="AB HYDROLASE SUPERFAMILY PROTEIN C4A8.06C"/>
    <property type="match status" value="1"/>
</dbReference>
<dbReference type="InterPro" id="IPR013094">
    <property type="entry name" value="AB_hydrolase_3"/>
</dbReference>
<feature type="signal peptide" evidence="3">
    <location>
        <begin position="1"/>
        <end position="17"/>
    </location>
</feature>
<evidence type="ECO:0000256" key="3">
    <source>
        <dbReference type="SAM" id="SignalP"/>
    </source>
</evidence>
<comment type="similarity">
    <text evidence="1">Belongs to the 'GDXG' lipolytic enzyme family.</text>
</comment>
<evidence type="ECO:0000259" key="4">
    <source>
        <dbReference type="Pfam" id="PF07859"/>
    </source>
</evidence>
<dbReference type="GO" id="GO:0004806">
    <property type="term" value="F:triacylglycerol lipase activity"/>
    <property type="evidence" value="ECO:0007669"/>
    <property type="project" value="TreeGrafter"/>
</dbReference>
<dbReference type="EMBL" id="CP003811">
    <property type="protein sequence ID" value="AIQ88810.1"/>
    <property type="molecule type" value="Genomic_DNA"/>
</dbReference>
<dbReference type="AlphaFoldDB" id="A0A089NQK2"/>
<feature type="domain" description="Alpha/beta hydrolase fold-3" evidence="4">
    <location>
        <begin position="143"/>
        <end position="344"/>
    </location>
</feature>
<sequence length="371" mass="39378">MRLSLSALLMIACGTHAALGQAAPAERPVPRFEQLEAEIGAANAAPGPRTVPAKVVPVPADTTSPQFRTAVAAPYRVPAWNANPPDAAAWKALVDRLAAAGAAALPALREKLGVTSEAAVIGGVKAFVIQPRQMPEANRNRLLLHIHGGGYVYNPGESGTLEAILMAGLGGYKVIAVDYRMPPDAPYPAAMDDATAVWRAMLTMQKPQNMAVFGTSTGGGMTLALMLRAKAEGLALPAAIGLGTPWSDMTETGDSYRTNEWLDNVLVSYSGYLTPAAKLYAAGRDLKDPQLSPIYGDFAGLPPAILITGTRDLFLSNTVRTHRKLRAAGIEASLQVFEGMSHAQYLFTPDAPETKEVFAEMARFFDSHLGR</sequence>
<dbReference type="HOGENOM" id="CLU_012494_13_1_5"/>
<gene>
    <name evidence="5" type="ORF">MOC_1055</name>
</gene>
<evidence type="ECO:0000256" key="2">
    <source>
        <dbReference type="ARBA" id="ARBA00022801"/>
    </source>
</evidence>
<keyword evidence="6" id="KW-1185">Reference proteome</keyword>
<keyword evidence="2 5" id="KW-0378">Hydrolase</keyword>
<evidence type="ECO:0000313" key="6">
    <source>
        <dbReference type="Proteomes" id="UP000029492"/>
    </source>
</evidence>
<protein>
    <submittedName>
        <fullName evidence="5">Alpha/beta hydrolase domain-containing protein</fullName>
    </submittedName>
</protein>
<dbReference type="InterPro" id="IPR050300">
    <property type="entry name" value="GDXG_lipolytic_enzyme"/>
</dbReference>
<organism evidence="5 6">
    <name type="scientific">Methylobacterium oryzae CBMB20</name>
    <dbReference type="NCBI Taxonomy" id="693986"/>
    <lineage>
        <taxon>Bacteria</taxon>
        <taxon>Pseudomonadati</taxon>
        <taxon>Pseudomonadota</taxon>
        <taxon>Alphaproteobacteria</taxon>
        <taxon>Hyphomicrobiales</taxon>
        <taxon>Methylobacteriaceae</taxon>
        <taxon>Methylobacterium</taxon>
    </lineage>
</organism>
<dbReference type="SUPFAM" id="SSF53474">
    <property type="entry name" value="alpha/beta-Hydrolases"/>
    <property type="match status" value="1"/>
</dbReference>
<reference evidence="5 6" key="1">
    <citation type="journal article" date="2014" name="PLoS ONE">
        <title>Genome Information of Methylobacterium oryzae, a Plant-Probiotic Methylotroph in the Phyllosphere.</title>
        <authorList>
            <person name="Kwak M.J."/>
            <person name="Jeong H."/>
            <person name="Madhaiyan M."/>
            <person name="Lee Y."/>
            <person name="Sa T.M."/>
            <person name="Oh T.K."/>
            <person name="Kim J.F."/>
        </authorList>
    </citation>
    <scope>NUCLEOTIDE SEQUENCE [LARGE SCALE GENOMIC DNA]</scope>
    <source>
        <strain evidence="5 6">CBMB20</strain>
    </source>
</reference>
<evidence type="ECO:0000313" key="5">
    <source>
        <dbReference type="EMBL" id="AIQ88810.1"/>
    </source>
</evidence>
<evidence type="ECO:0000256" key="1">
    <source>
        <dbReference type="ARBA" id="ARBA00010515"/>
    </source>
</evidence>
<dbReference type="InterPro" id="IPR029058">
    <property type="entry name" value="AB_hydrolase_fold"/>
</dbReference>
<dbReference type="eggNOG" id="COG0657">
    <property type="taxonomic scope" value="Bacteria"/>
</dbReference>
<proteinExistence type="inferred from homology"/>
<dbReference type="Proteomes" id="UP000029492">
    <property type="component" value="Chromosome"/>
</dbReference>
<dbReference type="Pfam" id="PF07859">
    <property type="entry name" value="Abhydrolase_3"/>
    <property type="match status" value="1"/>
</dbReference>
<dbReference type="STRING" id="693986.MOC_1055"/>